<evidence type="ECO:0000313" key="4">
    <source>
        <dbReference type="Proteomes" id="UP000006727"/>
    </source>
</evidence>
<name>A0A2K1JWB1_PHYPA</name>
<dbReference type="EMBL" id="ABEU02000011">
    <property type="protein sequence ID" value="PNR45822.1"/>
    <property type="molecule type" value="Genomic_DNA"/>
</dbReference>
<evidence type="ECO:0000313" key="3">
    <source>
        <dbReference type="EnsemblPlants" id="PAC:32958671.CDS.1"/>
    </source>
</evidence>
<reference evidence="2 4" key="1">
    <citation type="journal article" date="2008" name="Science">
        <title>The Physcomitrella genome reveals evolutionary insights into the conquest of land by plants.</title>
        <authorList>
            <person name="Rensing S."/>
            <person name="Lang D."/>
            <person name="Zimmer A."/>
            <person name="Terry A."/>
            <person name="Salamov A."/>
            <person name="Shapiro H."/>
            <person name="Nishiyama T."/>
            <person name="Perroud P.-F."/>
            <person name="Lindquist E."/>
            <person name="Kamisugi Y."/>
            <person name="Tanahashi T."/>
            <person name="Sakakibara K."/>
            <person name="Fujita T."/>
            <person name="Oishi K."/>
            <person name="Shin-I T."/>
            <person name="Kuroki Y."/>
            <person name="Toyoda A."/>
            <person name="Suzuki Y."/>
            <person name="Hashimoto A."/>
            <person name="Yamaguchi K."/>
            <person name="Sugano A."/>
            <person name="Kohara Y."/>
            <person name="Fujiyama A."/>
            <person name="Anterola A."/>
            <person name="Aoki S."/>
            <person name="Ashton N."/>
            <person name="Barbazuk W.B."/>
            <person name="Barker E."/>
            <person name="Bennetzen J."/>
            <person name="Bezanilla M."/>
            <person name="Blankenship R."/>
            <person name="Cho S.H."/>
            <person name="Dutcher S."/>
            <person name="Estelle M."/>
            <person name="Fawcett J.A."/>
            <person name="Gundlach H."/>
            <person name="Hanada K."/>
            <person name="Heyl A."/>
            <person name="Hicks K.A."/>
            <person name="Hugh J."/>
            <person name="Lohr M."/>
            <person name="Mayer K."/>
            <person name="Melkozernov A."/>
            <person name="Murata T."/>
            <person name="Nelson D."/>
            <person name="Pils B."/>
            <person name="Prigge M."/>
            <person name="Reiss B."/>
            <person name="Renner T."/>
            <person name="Rombauts S."/>
            <person name="Rushton P."/>
            <person name="Sanderfoot A."/>
            <person name="Schween G."/>
            <person name="Shiu S.-H."/>
            <person name="Stueber K."/>
            <person name="Theodoulou F.L."/>
            <person name="Tu H."/>
            <person name="Van de Peer Y."/>
            <person name="Verrier P.J."/>
            <person name="Waters E."/>
            <person name="Wood A."/>
            <person name="Yang L."/>
            <person name="Cove D."/>
            <person name="Cuming A."/>
            <person name="Hasebe M."/>
            <person name="Lucas S."/>
            <person name="Mishler D.B."/>
            <person name="Reski R."/>
            <person name="Grigoriev I."/>
            <person name="Quatrano R.S."/>
            <person name="Boore J.L."/>
        </authorList>
    </citation>
    <scope>NUCLEOTIDE SEQUENCE [LARGE SCALE GENOMIC DNA]</scope>
    <source>
        <strain evidence="3 4">cv. Gransden 2004</strain>
    </source>
</reference>
<dbReference type="EnsemblPlants" id="Pp3c11_25920V3.1">
    <property type="protein sequence ID" value="PAC:32958671.CDS.1"/>
    <property type="gene ID" value="Pp3c11_25920"/>
</dbReference>
<evidence type="ECO:0000256" key="1">
    <source>
        <dbReference type="SAM" id="MobiDB-lite"/>
    </source>
</evidence>
<accession>A0A2K1JWB1</accession>
<dbReference type="Gramene" id="Pp3c11_25920V3.1">
    <property type="protein sequence ID" value="PAC:32958671.CDS.1"/>
    <property type="gene ID" value="Pp3c11_25920"/>
</dbReference>
<feature type="compositionally biased region" description="Basic and acidic residues" evidence="1">
    <location>
        <begin position="31"/>
        <end position="42"/>
    </location>
</feature>
<dbReference type="Proteomes" id="UP000006727">
    <property type="component" value="Chromosome 11"/>
</dbReference>
<gene>
    <name evidence="2" type="ORF">PHYPA_015593</name>
</gene>
<reference evidence="3" key="3">
    <citation type="submission" date="2020-12" db="UniProtKB">
        <authorList>
            <consortium name="EnsemblPlants"/>
        </authorList>
    </citation>
    <scope>IDENTIFICATION</scope>
</reference>
<dbReference type="AlphaFoldDB" id="A0A2K1JWB1"/>
<feature type="region of interest" description="Disordered" evidence="1">
    <location>
        <begin position="1"/>
        <end position="58"/>
    </location>
</feature>
<sequence length="58" mass="5641">MKDGEAFASAGAAVGSWSNDGPGRGGAGGDSTRDTAGGRRSPDCPSLPPASRGTGYRS</sequence>
<protein>
    <submittedName>
        <fullName evidence="2 3">Uncharacterized protein</fullName>
    </submittedName>
</protein>
<organism evidence="2">
    <name type="scientific">Physcomitrium patens</name>
    <name type="common">Spreading-leaved earth moss</name>
    <name type="synonym">Physcomitrella patens</name>
    <dbReference type="NCBI Taxonomy" id="3218"/>
    <lineage>
        <taxon>Eukaryota</taxon>
        <taxon>Viridiplantae</taxon>
        <taxon>Streptophyta</taxon>
        <taxon>Embryophyta</taxon>
        <taxon>Bryophyta</taxon>
        <taxon>Bryophytina</taxon>
        <taxon>Bryopsida</taxon>
        <taxon>Funariidae</taxon>
        <taxon>Funariales</taxon>
        <taxon>Funariaceae</taxon>
        <taxon>Physcomitrium</taxon>
    </lineage>
</organism>
<proteinExistence type="predicted"/>
<keyword evidence="4" id="KW-1185">Reference proteome</keyword>
<dbReference type="InParanoid" id="A0A2K1JWB1"/>
<reference evidence="2 4" key="2">
    <citation type="journal article" date="2018" name="Plant J.">
        <title>The Physcomitrella patens chromosome-scale assembly reveals moss genome structure and evolution.</title>
        <authorList>
            <person name="Lang D."/>
            <person name="Ullrich K.K."/>
            <person name="Murat F."/>
            <person name="Fuchs J."/>
            <person name="Jenkins J."/>
            <person name="Haas F.B."/>
            <person name="Piednoel M."/>
            <person name="Gundlach H."/>
            <person name="Van Bel M."/>
            <person name="Meyberg R."/>
            <person name="Vives C."/>
            <person name="Morata J."/>
            <person name="Symeonidi A."/>
            <person name="Hiss M."/>
            <person name="Muchero W."/>
            <person name="Kamisugi Y."/>
            <person name="Saleh O."/>
            <person name="Blanc G."/>
            <person name="Decker E.L."/>
            <person name="van Gessel N."/>
            <person name="Grimwood J."/>
            <person name="Hayes R.D."/>
            <person name="Graham S.W."/>
            <person name="Gunter L.E."/>
            <person name="McDaniel S.F."/>
            <person name="Hoernstein S.N.W."/>
            <person name="Larsson A."/>
            <person name="Li F.W."/>
            <person name="Perroud P.F."/>
            <person name="Phillips J."/>
            <person name="Ranjan P."/>
            <person name="Rokshar D.S."/>
            <person name="Rothfels C.J."/>
            <person name="Schneider L."/>
            <person name="Shu S."/>
            <person name="Stevenson D.W."/>
            <person name="Thummler F."/>
            <person name="Tillich M."/>
            <person name="Villarreal Aguilar J.C."/>
            <person name="Widiez T."/>
            <person name="Wong G.K."/>
            <person name="Wymore A."/>
            <person name="Zhang Y."/>
            <person name="Zimmer A.D."/>
            <person name="Quatrano R.S."/>
            <person name="Mayer K.F.X."/>
            <person name="Goodstein D."/>
            <person name="Casacuberta J.M."/>
            <person name="Vandepoele K."/>
            <person name="Reski R."/>
            <person name="Cuming A.C."/>
            <person name="Tuskan G.A."/>
            <person name="Maumus F."/>
            <person name="Salse J."/>
            <person name="Schmutz J."/>
            <person name="Rensing S.A."/>
        </authorList>
    </citation>
    <scope>NUCLEOTIDE SEQUENCE [LARGE SCALE GENOMIC DNA]</scope>
    <source>
        <strain evidence="3 4">cv. Gransden 2004</strain>
    </source>
</reference>
<evidence type="ECO:0000313" key="2">
    <source>
        <dbReference type="EMBL" id="PNR45822.1"/>
    </source>
</evidence>